<reference evidence="3" key="1">
    <citation type="journal article" date="2019" name="Int. J. Syst. Evol. Microbiol.">
        <title>The Global Catalogue of Microorganisms (GCM) 10K type strain sequencing project: providing services to taxonomists for standard genome sequencing and annotation.</title>
        <authorList>
            <consortium name="The Broad Institute Genomics Platform"/>
            <consortium name="The Broad Institute Genome Sequencing Center for Infectious Disease"/>
            <person name="Wu L."/>
            <person name="Ma J."/>
        </authorList>
    </citation>
    <scope>NUCLEOTIDE SEQUENCE [LARGE SCALE GENOMIC DNA]</scope>
    <source>
        <strain evidence="3">JCM 17939</strain>
    </source>
</reference>
<evidence type="ECO:0000313" key="2">
    <source>
        <dbReference type="EMBL" id="GAA4626080.1"/>
    </source>
</evidence>
<organism evidence="2 3">
    <name type="scientific">Actinoallomurus vinaceus</name>
    <dbReference type="NCBI Taxonomy" id="1080074"/>
    <lineage>
        <taxon>Bacteria</taxon>
        <taxon>Bacillati</taxon>
        <taxon>Actinomycetota</taxon>
        <taxon>Actinomycetes</taxon>
        <taxon>Streptosporangiales</taxon>
        <taxon>Thermomonosporaceae</taxon>
        <taxon>Actinoallomurus</taxon>
    </lineage>
</organism>
<evidence type="ECO:0000313" key="3">
    <source>
        <dbReference type="Proteomes" id="UP001501442"/>
    </source>
</evidence>
<proteinExistence type="predicted"/>
<evidence type="ECO:0008006" key="4">
    <source>
        <dbReference type="Google" id="ProtNLM"/>
    </source>
</evidence>
<keyword evidence="3" id="KW-1185">Reference proteome</keyword>
<gene>
    <name evidence="2" type="ORF">GCM10023196_032830</name>
</gene>
<name>A0ABP8U9W3_9ACTN</name>
<dbReference type="EMBL" id="BAABHK010000004">
    <property type="protein sequence ID" value="GAA4626080.1"/>
    <property type="molecule type" value="Genomic_DNA"/>
</dbReference>
<evidence type="ECO:0000256" key="1">
    <source>
        <dbReference type="SAM" id="SignalP"/>
    </source>
</evidence>
<dbReference type="Proteomes" id="UP001501442">
    <property type="component" value="Unassembled WGS sequence"/>
</dbReference>
<keyword evidence="1" id="KW-0732">Signal</keyword>
<dbReference type="RefSeq" id="WP_345431673.1">
    <property type="nucleotide sequence ID" value="NZ_BAABHK010000004.1"/>
</dbReference>
<protein>
    <recommendedName>
        <fullName evidence="4">Secreted protein</fullName>
    </recommendedName>
</protein>
<accession>A0ABP8U9W3</accession>
<feature type="signal peptide" evidence="1">
    <location>
        <begin position="1"/>
        <end position="22"/>
    </location>
</feature>
<comment type="caution">
    <text evidence="2">The sequence shown here is derived from an EMBL/GenBank/DDBJ whole genome shotgun (WGS) entry which is preliminary data.</text>
</comment>
<sequence>MRISRGLAVSALTLAAGATVLAAAPAGAATTSGTGAIKPPAKLKTCSGTWAKKGGVAKVVFHKRAGKGQKLTWDLYITKAGKDWFGPGVITSIEKASVNGKAIKSPYKTTKAPTRNTNFKGSLLNYTLVKTGKTGTIKKGDRLVLPWHFLGSRMGHMTSYTVTCKVPA</sequence>
<feature type="chain" id="PRO_5046336772" description="Secreted protein" evidence="1">
    <location>
        <begin position="23"/>
        <end position="168"/>
    </location>
</feature>